<dbReference type="InterPro" id="IPR036249">
    <property type="entry name" value="Thioredoxin-like_sf"/>
</dbReference>
<dbReference type="Pfam" id="PF03960">
    <property type="entry name" value="ArsC"/>
    <property type="match status" value="1"/>
</dbReference>
<proteinExistence type="inferred from homology"/>
<protein>
    <submittedName>
        <fullName evidence="2">Arsenate reductase</fullName>
    </submittedName>
</protein>
<dbReference type="CDD" id="cd03036">
    <property type="entry name" value="ArsC_like"/>
    <property type="match status" value="1"/>
</dbReference>
<dbReference type="PANTHER" id="PTHR30041:SF8">
    <property type="entry name" value="PROTEIN YFFB"/>
    <property type="match status" value="1"/>
</dbReference>
<dbReference type="Gene3D" id="3.40.30.10">
    <property type="entry name" value="Glutaredoxin"/>
    <property type="match status" value="1"/>
</dbReference>
<name>A0A1G6HL88_9BACI</name>
<keyword evidence="3" id="KW-1185">Reference proteome</keyword>
<dbReference type="SUPFAM" id="SSF52833">
    <property type="entry name" value="Thioredoxin-like"/>
    <property type="match status" value="1"/>
</dbReference>
<sequence length="122" mass="14030">MTIKMYHYPKCSTCRKAQKWLSDHEVAYEAIDVVNAPPTAAQIEQWHKDSGEALKRFFNTSGQKYRALDLKNKLADMSEQEQYALLASDGMLLKRPLVTDGNQVTLGFKEDVYENTWLAKEK</sequence>
<accession>A0A1G6HL88</accession>
<dbReference type="PANTHER" id="PTHR30041">
    <property type="entry name" value="ARSENATE REDUCTASE"/>
    <property type="match status" value="1"/>
</dbReference>
<dbReference type="NCBIfam" id="TIGR01617">
    <property type="entry name" value="arsC_related"/>
    <property type="match status" value="1"/>
</dbReference>
<dbReference type="STRING" id="1464122.SAMN05421737_10437"/>
<gene>
    <name evidence="2" type="ORF">SAMN05421737_10437</name>
</gene>
<dbReference type="RefSeq" id="WP_090775173.1">
    <property type="nucleotide sequence ID" value="NZ_FMYM01000004.1"/>
</dbReference>
<organism evidence="2 3">
    <name type="scientific">Shouchella lonarensis</name>
    <dbReference type="NCBI Taxonomy" id="1464122"/>
    <lineage>
        <taxon>Bacteria</taxon>
        <taxon>Bacillati</taxon>
        <taxon>Bacillota</taxon>
        <taxon>Bacilli</taxon>
        <taxon>Bacillales</taxon>
        <taxon>Bacillaceae</taxon>
        <taxon>Shouchella</taxon>
    </lineage>
</organism>
<dbReference type="PROSITE" id="PS51353">
    <property type="entry name" value="ARSC"/>
    <property type="match status" value="1"/>
</dbReference>
<dbReference type="EMBL" id="FMYM01000004">
    <property type="protein sequence ID" value="SDB94665.1"/>
    <property type="molecule type" value="Genomic_DNA"/>
</dbReference>
<dbReference type="InterPro" id="IPR006660">
    <property type="entry name" value="Arsenate_reductase-like"/>
</dbReference>
<dbReference type="InterPro" id="IPR006504">
    <property type="entry name" value="Tscrpt_reg_Spx/MgsR"/>
</dbReference>
<dbReference type="Proteomes" id="UP000242662">
    <property type="component" value="Unassembled WGS sequence"/>
</dbReference>
<dbReference type="AlphaFoldDB" id="A0A1G6HL88"/>
<comment type="similarity">
    <text evidence="1">Belongs to the ArsC family.</text>
</comment>
<evidence type="ECO:0000313" key="3">
    <source>
        <dbReference type="Proteomes" id="UP000242662"/>
    </source>
</evidence>
<reference evidence="3" key="1">
    <citation type="submission" date="2016-09" db="EMBL/GenBank/DDBJ databases">
        <authorList>
            <person name="Varghese N."/>
            <person name="Submissions S."/>
        </authorList>
    </citation>
    <scope>NUCLEOTIDE SEQUENCE [LARGE SCALE GENOMIC DNA]</scope>
    <source>
        <strain evidence="3">25nlg</strain>
    </source>
</reference>
<evidence type="ECO:0000256" key="1">
    <source>
        <dbReference type="PROSITE-ProRule" id="PRU01282"/>
    </source>
</evidence>
<evidence type="ECO:0000313" key="2">
    <source>
        <dbReference type="EMBL" id="SDB94665.1"/>
    </source>
</evidence>
<dbReference type="OrthoDB" id="9794155at2"/>